<evidence type="ECO:0000313" key="3">
    <source>
        <dbReference type="EMBL" id="MBB4801086.1"/>
    </source>
</evidence>
<evidence type="ECO:0000259" key="2">
    <source>
        <dbReference type="PROSITE" id="PS51462"/>
    </source>
</evidence>
<dbReference type="PROSITE" id="PS00893">
    <property type="entry name" value="NUDIX_BOX"/>
    <property type="match status" value="1"/>
</dbReference>
<dbReference type="InterPro" id="IPR036390">
    <property type="entry name" value="WH_DNA-bd_sf"/>
</dbReference>
<dbReference type="PANTHER" id="PTHR43736:SF4">
    <property type="entry name" value="SLR1690 PROTEIN"/>
    <property type="match status" value="1"/>
</dbReference>
<dbReference type="GO" id="GO:0035539">
    <property type="term" value="F:8-oxo-7,8-dihydrodeoxyguanosine triphosphate pyrophosphatase activity"/>
    <property type="evidence" value="ECO:0007669"/>
    <property type="project" value="UniProtKB-EC"/>
</dbReference>
<name>A0A7W7IV08_9FLAO</name>
<dbReference type="EC" id="3.6.1.55" evidence="3"/>
<dbReference type="Pfam" id="PF00293">
    <property type="entry name" value="NUDIX"/>
    <property type="match status" value="1"/>
</dbReference>
<dbReference type="Pfam" id="PF21906">
    <property type="entry name" value="WHD_NrtR"/>
    <property type="match status" value="1"/>
</dbReference>
<dbReference type="SUPFAM" id="SSF55811">
    <property type="entry name" value="Nudix"/>
    <property type="match status" value="1"/>
</dbReference>
<reference evidence="3 4" key="1">
    <citation type="submission" date="2020-08" db="EMBL/GenBank/DDBJ databases">
        <title>Functional genomics of gut bacteria from endangered species of beetles.</title>
        <authorList>
            <person name="Carlos-Shanley C."/>
        </authorList>
    </citation>
    <scope>NUCLEOTIDE SEQUENCE [LARGE SCALE GENOMIC DNA]</scope>
    <source>
        <strain evidence="3 4">S00142</strain>
    </source>
</reference>
<keyword evidence="1 3" id="KW-0378">Hydrolase</keyword>
<organism evidence="3 4">
    <name type="scientific">Flavobacterium nitrogenifigens</name>
    <dbReference type="NCBI Taxonomy" id="1617283"/>
    <lineage>
        <taxon>Bacteria</taxon>
        <taxon>Pseudomonadati</taxon>
        <taxon>Bacteroidota</taxon>
        <taxon>Flavobacteriia</taxon>
        <taxon>Flavobacteriales</taxon>
        <taxon>Flavobacteriaceae</taxon>
        <taxon>Flavobacterium</taxon>
    </lineage>
</organism>
<evidence type="ECO:0000256" key="1">
    <source>
        <dbReference type="ARBA" id="ARBA00022801"/>
    </source>
</evidence>
<dbReference type="CDD" id="cd18873">
    <property type="entry name" value="NUDIX_NadM_like"/>
    <property type="match status" value="1"/>
</dbReference>
<accession>A0A7W7IV08</accession>
<dbReference type="Gene3D" id="1.10.10.10">
    <property type="entry name" value="Winged helix-like DNA-binding domain superfamily/Winged helix DNA-binding domain"/>
    <property type="match status" value="1"/>
</dbReference>
<comment type="caution">
    <text evidence="3">The sequence shown here is derived from an EMBL/GenBank/DDBJ whole genome shotgun (WGS) entry which is preliminary data.</text>
</comment>
<dbReference type="InterPro" id="IPR036388">
    <property type="entry name" value="WH-like_DNA-bd_sf"/>
</dbReference>
<dbReference type="SUPFAM" id="SSF46785">
    <property type="entry name" value="Winged helix' DNA-binding domain"/>
    <property type="match status" value="1"/>
</dbReference>
<dbReference type="InterPro" id="IPR015797">
    <property type="entry name" value="NUDIX_hydrolase-like_dom_sf"/>
</dbReference>
<sequence length="230" mass="26776">MEKLQNIRIAVDAIVFGYKSNGLYALLIEQQFGSSDKYWALPGGLVKDEESLSDAVIRELHEETNVQLTFMEQLYTFGDDIHRDSRNRVISVAYYALVDASKLEIKASTDAERVQWFKIDEIPSLAFDHNLILKSGIERLKAKLTYEPIGFDLLPEEFLFSDLENLYCTILEKEIDRRNFRKKILSFDILEQTDKISSVKSGRPAKLFRFNKQKYKELIEKGFHFEIKFA</sequence>
<dbReference type="Gene3D" id="3.90.79.10">
    <property type="entry name" value="Nucleoside Triphosphate Pyrophosphohydrolase"/>
    <property type="match status" value="1"/>
</dbReference>
<feature type="domain" description="Nudix hydrolase" evidence="2">
    <location>
        <begin position="6"/>
        <end position="141"/>
    </location>
</feature>
<dbReference type="PROSITE" id="PS51462">
    <property type="entry name" value="NUDIX"/>
    <property type="match status" value="1"/>
</dbReference>
<dbReference type="InterPro" id="IPR020084">
    <property type="entry name" value="NUDIX_hydrolase_CS"/>
</dbReference>
<dbReference type="RefSeq" id="WP_184159232.1">
    <property type="nucleotide sequence ID" value="NZ_JACHLD010000001.1"/>
</dbReference>
<proteinExistence type="predicted"/>
<dbReference type="AlphaFoldDB" id="A0A7W7IV08"/>
<gene>
    <name evidence="3" type="ORF">HNP37_001125</name>
</gene>
<dbReference type="InterPro" id="IPR054105">
    <property type="entry name" value="WHD_NrtR"/>
</dbReference>
<evidence type="ECO:0000313" key="4">
    <source>
        <dbReference type="Proteomes" id="UP000561681"/>
    </source>
</evidence>
<dbReference type="InterPro" id="IPR000086">
    <property type="entry name" value="NUDIX_hydrolase_dom"/>
</dbReference>
<dbReference type="EMBL" id="JACHLD010000001">
    <property type="protein sequence ID" value="MBB4801086.1"/>
    <property type="molecule type" value="Genomic_DNA"/>
</dbReference>
<dbReference type="Proteomes" id="UP000561681">
    <property type="component" value="Unassembled WGS sequence"/>
</dbReference>
<keyword evidence="4" id="KW-1185">Reference proteome</keyword>
<protein>
    <submittedName>
        <fullName evidence="3">8-oxo-dGTP diphosphatase</fullName>
        <ecNumber evidence="3">3.6.1.55</ecNumber>
    </submittedName>
</protein>
<dbReference type="PANTHER" id="PTHR43736">
    <property type="entry name" value="ADP-RIBOSE PYROPHOSPHATASE"/>
    <property type="match status" value="1"/>
</dbReference>